<feature type="chain" id="PRO_5045067057" evidence="1">
    <location>
        <begin position="28"/>
        <end position="358"/>
    </location>
</feature>
<accession>A0ABX0RB03</accession>
<gene>
    <name evidence="2" type="ORF">F3J40_13195</name>
</gene>
<keyword evidence="3" id="KW-1185">Reference proteome</keyword>
<dbReference type="Pfam" id="PF06674">
    <property type="entry name" value="DUF1176"/>
    <property type="match status" value="1"/>
</dbReference>
<organism evidence="2 3">
    <name type="scientific">Candidatus Pantoea multigeneris</name>
    <dbReference type="NCBI Taxonomy" id="2608357"/>
    <lineage>
        <taxon>Bacteria</taxon>
        <taxon>Pseudomonadati</taxon>
        <taxon>Pseudomonadota</taxon>
        <taxon>Gammaproteobacteria</taxon>
        <taxon>Enterobacterales</taxon>
        <taxon>Erwiniaceae</taxon>
        <taxon>Pantoea</taxon>
    </lineage>
</organism>
<dbReference type="RefSeq" id="WP_167015317.1">
    <property type="nucleotide sequence ID" value="NZ_VWXF01000005.1"/>
</dbReference>
<keyword evidence="1" id="KW-0732">Signal</keyword>
<evidence type="ECO:0000256" key="1">
    <source>
        <dbReference type="SAM" id="SignalP"/>
    </source>
</evidence>
<dbReference type="InterPro" id="IPR009560">
    <property type="entry name" value="DUF1176"/>
</dbReference>
<evidence type="ECO:0000313" key="2">
    <source>
        <dbReference type="EMBL" id="NIF22552.1"/>
    </source>
</evidence>
<dbReference type="Proteomes" id="UP001515683">
    <property type="component" value="Unassembled WGS sequence"/>
</dbReference>
<reference evidence="2 3" key="1">
    <citation type="journal article" date="2019" name="bioRxiv">
        <title>Bacteria contribute to plant secondary compound degradation in a generalist herbivore system.</title>
        <authorList>
            <person name="Francoeur C.B."/>
            <person name="Khadempour L."/>
            <person name="Moreira-Soto R.D."/>
            <person name="Gotting K."/>
            <person name="Book A.J."/>
            <person name="Pinto-Tomas A.A."/>
            <person name="Keefover-Ring K."/>
            <person name="Currie C.R."/>
        </authorList>
    </citation>
    <scope>NUCLEOTIDE SEQUENCE [LARGE SCALE GENOMIC DNA]</scope>
    <source>
        <strain evidence="2">Acro-835</strain>
    </source>
</reference>
<protein>
    <submittedName>
        <fullName evidence="2">DUF1176 domain-containing protein</fullName>
    </submittedName>
</protein>
<proteinExistence type="predicted"/>
<sequence length="358" mass="38970">MKLWTSRMAGFGLAGIIAAFTSSYSIAAKPSDMSFTHGEWNINCDNTLTCRAAGDSEYSLNAENQNIVEVILTRAAGPSTPVTNRVVLTDSGDTDPQKPSVPELLINQQSLGKLQAAEQGTWQMDKAQFTAFMQALQHSAKITFRDNLGQYALSSSGSSAVLLRMDDIQGRIGTPGALIKKGNRDETSVKAPLPVPEIKAAKVIDAAMRPMTDPEQKAFAGSLKQIVQQDADNQEESCTDDLATQRWSIARLDASHSLVSATCWSGAYNEGRLWYVLNPDLNQILQRVTYDSVDYDSGVISGSFLGNSMGITLSSYKQVWDGQRFVDSENTYRGLCALHNDIQACEMPLIVSKVIPAK</sequence>
<evidence type="ECO:0000313" key="3">
    <source>
        <dbReference type="Proteomes" id="UP001515683"/>
    </source>
</evidence>
<feature type="signal peptide" evidence="1">
    <location>
        <begin position="1"/>
        <end position="27"/>
    </location>
</feature>
<dbReference type="EMBL" id="VWXF01000005">
    <property type="protein sequence ID" value="NIF22552.1"/>
    <property type="molecule type" value="Genomic_DNA"/>
</dbReference>
<comment type="caution">
    <text evidence="2">The sequence shown here is derived from an EMBL/GenBank/DDBJ whole genome shotgun (WGS) entry which is preliminary data.</text>
</comment>
<name>A0ABX0RB03_9GAMM</name>